<sequence>MIRISALPTRPSLSPFPTLRTPLFRSARPFHINSPRHALALARKMTPTPDGPHTSDVSETFGNFDLIKRVKVDFTDVTISKWRSRITGLDVVHLDYQAPIVNGYFAVRTEIFDDSGCPHTLEHLVFMGSEKYPYKGIIDHFANRGFSNGTNAWTDTDHTAYTVSTAGEAGFLQILPIYVDHILNPTITQAGFVTEVHHIDPKGEDSGVVYSEMQGRENGSGDLMALRMQRIINPLESAYRSETGGLMENLRQLTVEQIREYHKKYYVPHNLSLIVGGKLSSGTSSLLSVIQKEVEPNLIAHGYDKGYRPPGWKRPFQETPSVKRPPIKENITEVVEFPEKDESMGEITIGFLGPETDEFLEIEALDILGTYLTSSATAPLAKEYIEIESPLCTYFYFGGDSRATRHDQAIWIGSVPREHLESFDSKLTDSFRRIIKEGIDMERMTMVINREERQLRSKLEADGGDTFSTRMITDFLYYKEDGSQIAATMNDIKEYAELRKWTSKQWTDLMQKYLVDGKRIVVLGKPSAAMAERLEKEEKARIAKQREALGPEGLARVAKELEEAKAEHDKPIPTEVLKSFRVPDVKSISWIPVQSNQEPGVGRDSGPTVTENDVHRHVGADGPPLPFFVQYDHVKSDFVSVHAFLSLAKLPRHLRPHISTYLAAFFSLPVKRHTGERLSHEEVVNKLDNETVSYEVGLGLSGIFSETFRVTIRVEVEKYETAVAWLKDLIYGSEFAKDRLLVNVAQIQQALPELKRDGSTVMSSASGEVIFSEDSTSRVSGVLAQTEFIPTLAQKLREKPEEAIAEFEEIRKLITDPSGVRFSVTGNVLSLPKPRSVWGKYFGGHLPESKLLPVPLSNKALSKVGKHPVKKGVVIVLPTIESSFVTHIGKGIQGFQHPDYPALRITIEVLSATESFLWRYIRGSGLAYGAYVGADTEAGNVSFSLYRSSNSLKAYEQGATVVRGLVDGSIALDETALDSAKSSIVYGITKAVSSPGRAALTSFMNQALRGVPQNDNIDLLEKFQNVTKQDVLDSLKKYFLPLFDSSSSVVVSVTAPGKADEVTQGLKDAGFEVERRTLQVEHDEDGSETGSESGSGSGSDSEESR</sequence>
<protein>
    <submittedName>
        <fullName evidence="1">Uncharacterized protein</fullName>
    </submittedName>
</protein>
<comment type="caution">
    <text evidence="1">The sequence shown here is derived from an EMBL/GenBank/DDBJ whole genome shotgun (WGS) entry which is preliminary data.</text>
</comment>
<reference evidence="1" key="1">
    <citation type="submission" date="2021-03" db="EMBL/GenBank/DDBJ databases">
        <authorList>
            <consortium name="DOE Joint Genome Institute"/>
            <person name="Ahrendt S."/>
            <person name="Looney B.P."/>
            <person name="Miyauchi S."/>
            <person name="Morin E."/>
            <person name="Drula E."/>
            <person name="Courty P.E."/>
            <person name="Chicoki N."/>
            <person name="Fauchery L."/>
            <person name="Kohler A."/>
            <person name="Kuo A."/>
            <person name="Labutti K."/>
            <person name="Pangilinan J."/>
            <person name="Lipzen A."/>
            <person name="Riley R."/>
            <person name="Andreopoulos W."/>
            <person name="He G."/>
            <person name="Johnson J."/>
            <person name="Barry K.W."/>
            <person name="Grigoriev I.V."/>
            <person name="Nagy L."/>
            <person name="Hibbett D."/>
            <person name="Henrissat B."/>
            <person name="Matheny P.B."/>
            <person name="Labbe J."/>
            <person name="Martin F."/>
        </authorList>
    </citation>
    <scope>NUCLEOTIDE SEQUENCE</scope>
    <source>
        <strain evidence="1">HHB10654</strain>
    </source>
</reference>
<name>A0ACB8TIW9_9AGAM</name>
<keyword evidence="2" id="KW-1185">Reference proteome</keyword>
<gene>
    <name evidence="1" type="ORF">BV25DRAFT_1875780</name>
</gene>
<organism evidence="1 2">
    <name type="scientific">Artomyces pyxidatus</name>
    <dbReference type="NCBI Taxonomy" id="48021"/>
    <lineage>
        <taxon>Eukaryota</taxon>
        <taxon>Fungi</taxon>
        <taxon>Dikarya</taxon>
        <taxon>Basidiomycota</taxon>
        <taxon>Agaricomycotina</taxon>
        <taxon>Agaricomycetes</taxon>
        <taxon>Russulales</taxon>
        <taxon>Auriscalpiaceae</taxon>
        <taxon>Artomyces</taxon>
    </lineage>
</organism>
<accession>A0ACB8TIW9</accession>
<reference evidence="1" key="2">
    <citation type="journal article" date="2022" name="New Phytol.">
        <title>Evolutionary transition to the ectomycorrhizal habit in the genomes of a hyperdiverse lineage of mushroom-forming fungi.</title>
        <authorList>
            <person name="Looney B."/>
            <person name="Miyauchi S."/>
            <person name="Morin E."/>
            <person name="Drula E."/>
            <person name="Courty P.E."/>
            <person name="Kohler A."/>
            <person name="Kuo A."/>
            <person name="LaButti K."/>
            <person name="Pangilinan J."/>
            <person name="Lipzen A."/>
            <person name="Riley R."/>
            <person name="Andreopoulos W."/>
            <person name="He G."/>
            <person name="Johnson J."/>
            <person name="Nolan M."/>
            <person name="Tritt A."/>
            <person name="Barry K.W."/>
            <person name="Grigoriev I.V."/>
            <person name="Nagy L.G."/>
            <person name="Hibbett D."/>
            <person name="Henrissat B."/>
            <person name="Matheny P.B."/>
            <person name="Labbe J."/>
            <person name="Martin F.M."/>
        </authorList>
    </citation>
    <scope>NUCLEOTIDE SEQUENCE</scope>
    <source>
        <strain evidence="1">HHB10654</strain>
    </source>
</reference>
<evidence type="ECO:0000313" key="2">
    <source>
        <dbReference type="Proteomes" id="UP000814140"/>
    </source>
</evidence>
<dbReference type="Proteomes" id="UP000814140">
    <property type="component" value="Unassembled WGS sequence"/>
</dbReference>
<proteinExistence type="predicted"/>
<dbReference type="EMBL" id="MU277188">
    <property type="protein sequence ID" value="KAI0068340.1"/>
    <property type="molecule type" value="Genomic_DNA"/>
</dbReference>
<evidence type="ECO:0000313" key="1">
    <source>
        <dbReference type="EMBL" id="KAI0068340.1"/>
    </source>
</evidence>